<proteinExistence type="predicted"/>
<dbReference type="AlphaFoldDB" id="A0A0A2UQ38"/>
<keyword evidence="3" id="KW-1185">Reference proteome</keyword>
<dbReference type="PANTHER" id="PTHR40032">
    <property type="entry name" value="EXPORTED PROTEIN-RELATED"/>
    <property type="match status" value="1"/>
</dbReference>
<dbReference type="STRING" id="1385513.N780_05590"/>
<dbReference type="InterPro" id="IPR024301">
    <property type="entry name" value="Amidase_6"/>
</dbReference>
<organism evidence="2 3">
    <name type="scientific">Pontibacillus chungwhensis BH030062</name>
    <dbReference type="NCBI Taxonomy" id="1385513"/>
    <lineage>
        <taxon>Bacteria</taxon>
        <taxon>Bacillati</taxon>
        <taxon>Bacillota</taxon>
        <taxon>Bacilli</taxon>
        <taxon>Bacillales</taxon>
        <taxon>Bacillaceae</taxon>
        <taxon>Pontibacillus</taxon>
    </lineage>
</organism>
<dbReference type="RefSeq" id="WP_036786127.1">
    <property type="nucleotide sequence ID" value="NZ_AVBG01000013.1"/>
</dbReference>
<comment type="caution">
    <text evidence="2">The sequence shown here is derived from an EMBL/GenBank/DDBJ whole genome shotgun (WGS) entry which is preliminary data.</text>
</comment>
<dbReference type="Proteomes" id="UP000030153">
    <property type="component" value="Unassembled WGS sequence"/>
</dbReference>
<dbReference type="Pfam" id="PF12671">
    <property type="entry name" value="Amidase_6"/>
    <property type="match status" value="1"/>
</dbReference>
<evidence type="ECO:0000313" key="3">
    <source>
        <dbReference type="Proteomes" id="UP000030153"/>
    </source>
</evidence>
<dbReference type="OrthoDB" id="9812429at2"/>
<sequence length="292" mass="34231">MEIQRRLQMYWERSLDSGEVDARNHSWITHKMKCHEKRGSRVVRVTAEGAPYRSLYTNGGEHQVDYALYVTFFIQQGDHYYIEEEQRNHRAHFVGGELLYDEELPVPHEPEVPRDALTLINEEGTLESEGERGTYDRQKAVQYANLWWNTYNPAYRHFTDDCTNFISQCLRAGGAPMWGAPARGKGWWYNSKVWSYSWTVANAMRWYLSGAKQGVRGREMERASDLILGDIICYDFEGDGRWNHTTIVVEKDAFGEPLVNAHTSNSYHRYWDYEDSTAYTSNIQYKFFRIGE</sequence>
<dbReference type="eggNOG" id="ENOG502Z7JI">
    <property type="taxonomic scope" value="Bacteria"/>
</dbReference>
<protein>
    <recommendedName>
        <fullName evidence="1">Putative amidase domain-containing protein</fullName>
    </recommendedName>
</protein>
<accession>A0A0A2UQ38</accession>
<name>A0A0A2UQ38_9BACI</name>
<dbReference type="EMBL" id="AVBG01000013">
    <property type="protein sequence ID" value="KGP90377.1"/>
    <property type="molecule type" value="Genomic_DNA"/>
</dbReference>
<feature type="domain" description="Putative amidase" evidence="1">
    <location>
        <begin position="135"/>
        <end position="286"/>
    </location>
</feature>
<evidence type="ECO:0000259" key="1">
    <source>
        <dbReference type="Pfam" id="PF12671"/>
    </source>
</evidence>
<reference evidence="2 3" key="1">
    <citation type="submission" date="2013-08" db="EMBL/GenBank/DDBJ databases">
        <title>Genome of Pontibacillus chungwhensis.</title>
        <authorList>
            <person name="Wang Q."/>
            <person name="Wang G."/>
        </authorList>
    </citation>
    <scope>NUCLEOTIDE SEQUENCE [LARGE SCALE GENOMIC DNA]</scope>
    <source>
        <strain evidence="2 3">BH030062</strain>
    </source>
</reference>
<evidence type="ECO:0000313" key="2">
    <source>
        <dbReference type="EMBL" id="KGP90377.1"/>
    </source>
</evidence>
<gene>
    <name evidence="2" type="ORF">N780_05590</name>
</gene>
<dbReference type="PANTHER" id="PTHR40032:SF1">
    <property type="entry name" value="EXPORTED PROTEIN"/>
    <property type="match status" value="1"/>
</dbReference>